<dbReference type="EMBL" id="CP036278">
    <property type="protein sequence ID" value="QDU57498.1"/>
    <property type="molecule type" value="Genomic_DNA"/>
</dbReference>
<accession>A0A518AS17</accession>
<gene>
    <name evidence="1" type="ORF">Pan181_37150</name>
</gene>
<dbReference type="RefSeq" id="WP_145248713.1">
    <property type="nucleotide sequence ID" value="NZ_CP036278.1"/>
</dbReference>
<organism evidence="1 2">
    <name type="scientific">Aeoliella mucimassa</name>
    <dbReference type="NCBI Taxonomy" id="2527972"/>
    <lineage>
        <taxon>Bacteria</taxon>
        <taxon>Pseudomonadati</taxon>
        <taxon>Planctomycetota</taxon>
        <taxon>Planctomycetia</taxon>
        <taxon>Pirellulales</taxon>
        <taxon>Lacipirellulaceae</taxon>
        <taxon>Aeoliella</taxon>
    </lineage>
</organism>
<dbReference type="OrthoDB" id="7889106at2"/>
<evidence type="ECO:0000313" key="1">
    <source>
        <dbReference type="EMBL" id="QDU57498.1"/>
    </source>
</evidence>
<keyword evidence="2" id="KW-1185">Reference proteome</keyword>
<sequence length="81" mass="9214">MSHKSCYGQMFPSDMDNPPADRRVSGKVFAYESQPPIGICAAKRETFVDQQEWDDCLACEEFDHCYRLCLAKLEFDQAVGS</sequence>
<dbReference type="KEGG" id="amuc:Pan181_37150"/>
<evidence type="ECO:0000313" key="2">
    <source>
        <dbReference type="Proteomes" id="UP000315750"/>
    </source>
</evidence>
<protein>
    <submittedName>
        <fullName evidence="1">Uncharacterized protein</fullName>
    </submittedName>
</protein>
<reference evidence="1 2" key="1">
    <citation type="submission" date="2019-02" db="EMBL/GenBank/DDBJ databases">
        <title>Deep-cultivation of Planctomycetes and their phenomic and genomic characterization uncovers novel biology.</title>
        <authorList>
            <person name="Wiegand S."/>
            <person name="Jogler M."/>
            <person name="Boedeker C."/>
            <person name="Pinto D."/>
            <person name="Vollmers J."/>
            <person name="Rivas-Marin E."/>
            <person name="Kohn T."/>
            <person name="Peeters S.H."/>
            <person name="Heuer A."/>
            <person name="Rast P."/>
            <person name="Oberbeckmann S."/>
            <person name="Bunk B."/>
            <person name="Jeske O."/>
            <person name="Meyerdierks A."/>
            <person name="Storesund J.E."/>
            <person name="Kallscheuer N."/>
            <person name="Luecker S."/>
            <person name="Lage O.M."/>
            <person name="Pohl T."/>
            <person name="Merkel B.J."/>
            <person name="Hornburger P."/>
            <person name="Mueller R.-W."/>
            <person name="Bruemmer F."/>
            <person name="Labrenz M."/>
            <person name="Spormann A.M."/>
            <person name="Op den Camp H."/>
            <person name="Overmann J."/>
            <person name="Amann R."/>
            <person name="Jetten M.S.M."/>
            <person name="Mascher T."/>
            <person name="Medema M.H."/>
            <person name="Devos D.P."/>
            <person name="Kaster A.-K."/>
            <person name="Ovreas L."/>
            <person name="Rohde M."/>
            <person name="Galperin M.Y."/>
            <person name="Jogler C."/>
        </authorList>
    </citation>
    <scope>NUCLEOTIDE SEQUENCE [LARGE SCALE GENOMIC DNA]</scope>
    <source>
        <strain evidence="1 2">Pan181</strain>
    </source>
</reference>
<name>A0A518AS17_9BACT</name>
<dbReference type="Proteomes" id="UP000315750">
    <property type="component" value="Chromosome"/>
</dbReference>
<proteinExistence type="predicted"/>
<dbReference type="AlphaFoldDB" id="A0A518AS17"/>